<dbReference type="EMBL" id="CAJNOC010002774">
    <property type="protein sequence ID" value="CAF0950723.1"/>
    <property type="molecule type" value="Genomic_DNA"/>
</dbReference>
<protein>
    <recommendedName>
        <fullName evidence="1">Cyclic nucleotide-binding domain-containing protein</fullName>
    </recommendedName>
</protein>
<dbReference type="InterPro" id="IPR014710">
    <property type="entry name" value="RmlC-like_jellyroll"/>
</dbReference>
<accession>A0A814D833</accession>
<dbReference type="OrthoDB" id="166212at2759"/>
<organism evidence="2 3">
    <name type="scientific">Brachionus calyciflorus</name>
    <dbReference type="NCBI Taxonomy" id="104777"/>
    <lineage>
        <taxon>Eukaryota</taxon>
        <taxon>Metazoa</taxon>
        <taxon>Spiralia</taxon>
        <taxon>Gnathifera</taxon>
        <taxon>Rotifera</taxon>
        <taxon>Eurotatoria</taxon>
        <taxon>Monogononta</taxon>
        <taxon>Pseudotrocha</taxon>
        <taxon>Ploima</taxon>
        <taxon>Brachionidae</taxon>
        <taxon>Brachionus</taxon>
    </lineage>
</organism>
<dbReference type="Pfam" id="PF00027">
    <property type="entry name" value="cNMP_binding"/>
    <property type="match status" value="1"/>
</dbReference>
<dbReference type="SUPFAM" id="SSF51206">
    <property type="entry name" value="cAMP-binding domain-like"/>
    <property type="match status" value="2"/>
</dbReference>
<dbReference type="CDD" id="cd00038">
    <property type="entry name" value="CAP_ED"/>
    <property type="match status" value="1"/>
</dbReference>
<dbReference type="Gene3D" id="2.60.120.10">
    <property type="entry name" value="Jelly Rolls"/>
    <property type="match status" value="2"/>
</dbReference>
<dbReference type="SMART" id="SM00100">
    <property type="entry name" value="cNMP"/>
    <property type="match status" value="1"/>
</dbReference>
<proteinExistence type="predicted"/>
<dbReference type="InterPro" id="IPR000595">
    <property type="entry name" value="cNMP-bd_dom"/>
</dbReference>
<evidence type="ECO:0000313" key="2">
    <source>
        <dbReference type="EMBL" id="CAF0950723.1"/>
    </source>
</evidence>
<name>A0A814D833_9BILA</name>
<comment type="caution">
    <text evidence="2">The sequence shown here is derived from an EMBL/GenBank/DDBJ whole genome shotgun (WGS) entry which is preliminary data.</text>
</comment>
<dbReference type="InterPro" id="IPR018490">
    <property type="entry name" value="cNMP-bd_dom_sf"/>
</dbReference>
<dbReference type="PANTHER" id="PTHR23011:SF28">
    <property type="entry name" value="CYCLIC NUCLEOTIDE-BINDING DOMAIN CONTAINING PROTEIN"/>
    <property type="match status" value="1"/>
</dbReference>
<gene>
    <name evidence="2" type="ORF">OXX778_LOCUS13927</name>
</gene>
<evidence type="ECO:0000259" key="1">
    <source>
        <dbReference type="PROSITE" id="PS50042"/>
    </source>
</evidence>
<dbReference type="PROSITE" id="PS50042">
    <property type="entry name" value="CNMP_BINDING_3"/>
    <property type="match status" value="1"/>
</dbReference>
<dbReference type="AlphaFoldDB" id="A0A814D833"/>
<sequence>MLNNKKGLSLQSSKYQPSSVNIPVLPDNSNNESLLKRFQKICKLLILVRQAAYSAQVNQVEEKNRHVKEKVDEEKSLLEGIMFDINNFNRPKEIGISEEIKWILKMPPEKRTSNHIKEICTALIEAVPEFTEFTPRIQKSIAQLALLQEFETGRIIIRQNHRADNYYFIVSGVASVYVSKKNRTTGDTENRNVAFLRKGKSFGELAIINGSARNENVICHTNVSVLCIDRDDFIKIFMNKEEGKESEYISFLRQIDIMKMWPLDELPDNDPRICLLTFFRKGIVMCKNNLKNDWVFVVKQGSCKIVKNVTIPKLNLVLTKRPLNTPINYFDFHSKNERYTSILRHEINNEFNLQYNFDKISEVQSDDEDDPIKSFVKENEKSVYVEIKRLKPKEVFGLLEMTYNFEEEQNRAILISDGVECIMINKKFFLKYMTPSNKNLLRNLVHPYPTELELQKKLQIQSGWNNYKKDIVTKKTSI</sequence>
<evidence type="ECO:0000313" key="3">
    <source>
        <dbReference type="Proteomes" id="UP000663879"/>
    </source>
</evidence>
<dbReference type="Proteomes" id="UP000663879">
    <property type="component" value="Unassembled WGS sequence"/>
</dbReference>
<keyword evidence="3" id="KW-1185">Reference proteome</keyword>
<reference evidence="2" key="1">
    <citation type="submission" date="2021-02" db="EMBL/GenBank/DDBJ databases">
        <authorList>
            <person name="Nowell W R."/>
        </authorList>
    </citation>
    <scope>NUCLEOTIDE SEQUENCE</scope>
    <source>
        <strain evidence="2">Ploen Becks lab</strain>
    </source>
</reference>
<feature type="domain" description="Cyclic nucleotide-binding" evidence="1">
    <location>
        <begin position="129"/>
        <end position="254"/>
    </location>
</feature>
<dbReference type="PANTHER" id="PTHR23011">
    <property type="entry name" value="CYCLIC NUCLEOTIDE-BINDING DOMAIN CONTAINING PROTEIN"/>
    <property type="match status" value="1"/>
</dbReference>